<organism evidence="1 2">
    <name type="scientific">Lasiodiplodia mahajangana</name>
    <dbReference type="NCBI Taxonomy" id="1108764"/>
    <lineage>
        <taxon>Eukaryota</taxon>
        <taxon>Fungi</taxon>
        <taxon>Dikarya</taxon>
        <taxon>Ascomycota</taxon>
        <taxon>Pezizomycotina</taxon>
        <taxon>Dothideomycetes</taxon>
        <taxon>Dothideomycetes incertae sedis</taxon>
        <taxon>Botryosphaeriales</taxon>
        <taxon>Botryosphaeriaceae</taxon>
        <taxon>Lasiodiplodia</taxon>
    </lineage>
</organism>
<name>A0ACC2JWA0_9PEZI</name>
<dbReference type="EMBL" id="JAPUUL010000227">
    <property type="protein sequence ID" value="KAJ8131796.1"/>
    <property type="molecule type" value="Genomic_DNA"/>
</dbReference>
<comment type="caution">
    <text evidence="1">The sequence shown here is derived from an EMBL/GenBank/DDBJ whole genome shotgun (WGS) entry which is preliminary data.</text>
</comment>
<sequence length="516" mass="59065">MKFILTPGQSETVMAGTHVAGLPELLIMISEQTDSRKLLHDACLVNRTFNNAFTPSLYRCLRWDDRNIGFLCDNAKRRHLIDSGKLSYTKTIILAGSAVRSMTDTWQSIKSELFDPWDAKSIVWVQREIEAVFVRLNRALVDFCQAAERLRNFACQDIALSVECVHTLSSAAGLQSLCIQFPYDNNEFLTWFPRKRRTKMFHAPQKRFQFRGLKKLSMIGLYGDLKAWGQHIGRIMVDSPKLEQLLLSVEEEKCNDQIFDEIGSIYFEHVGVLPSLQRLRLEPGCRVFVDLDHLMDSSNFRDAHIYNRRHRECVDILSPMISLNSALLSTLDIECSTWFANNGIVRPQAEGNDRPGDVYSNLVPYELLQSLGAQNVVRVKFPMTALWEMHVRQPLELLEACSCIKDLAIEWGNAMPGVTRSETKPQFEAQLGHVCKILSNMLALENLWIVSTACWIDSEIDVDLYLYPYAKQAAETQESLKYIRVRSKAWRVHRNARPEGVLLEALEEWEDEAEGS</sequence>
<proteinExistence type="predicted"/>
<reference evidence="1" key="1">
    <citation type="submission" date="2022-12" db="EMBL/GenBank/DDBJ databases">
        <title>Genome Sequence of Lasiodiplodia mahajangana.</title>
        <authorList>
            <person name="Buettner E."/>
        </authorList>
    </citation>
    <scope>NUCLEOTIDE SEQUENCE</scope>
    <source>
        <strain evidence="1">VT137</strain>
    </source>
</reference>
<evidence type="ECO:0000313" key="1">
    <source>
        <dbReference type="EMBL" id="KAJ8131796.1"/>
    </source>
</evidence>
<accession>A0ACC2JWA0</accession>
<protein>
    <submittedName>
        <fullName evidence="1">Uncharacterized protein</fullName>
    </submittedName>
</protein>
<dbReference type="Proteomes" id="UP001153332">
    <property type="component" value="Unassembled WGS sequence"/>
</dbReference>
<evidence type="ECO:0000313" key="2">
    <source>
        <dbReference type="Proteomes" id="UP001153332"/>
    </source>
</evidence>
<gene>
    <name evidence="1" type="ORF">O1611_g1832</name>
</gene>
<keyword evidence="2" id="KW-1185">Reference proteome</keyword>